<sequence>MFSSRVTMAARQGRRLGANAYKMKMARHLATASPASPASSASSASPASPASPSSPSSPSSPASPVPQVTSADRSHKVVVVGGGSAGLAISHQLLRTGRFTENDIAIVDPATWHHYQPGWTLVGGGLKNKEELKRRLDTLVDPKLKLYQQSVSTFAPKENLITLGNGDKLGYEHLVVAPGIKIDYGSIKGLPEALANPNSLVSTIYGYETCDKVFRTIEKLEKGNAIFTQPAGAIKCAGAPQKVMWLALDYWKRAGLYNPSNPSTSPIKISFATGIPAMFGVPKYSAKLEELRKERGVEGLFQHDLVAVEGDTAVFARPDGKEQVTRKFDLLHVVPKMGPHAFVKNSPLADAAGFVDVDQATTRHTKYHNVWSSGDASSLPTSKTAAAVTSQAPILVNNLLLAMDGKAPEPKYDGYTSCPLTTEYGKVLLAEFKYGGVPKETFGDLIGFDQAVPRRAFYHLKKDFFPWVYYNSMVKGTWAGPNGWTK</sequence>
<reference evidence="1 2" key="1">
    <citation type="journal article" date="2020" name="Phytopathology">
        <title>Genome Sequence Resources of Colletotrichum truncatum, C. plurivorum, C. musicola, and C. sojae: Four Species Pathogenic to Soybean (Glycine max).</title>
        <authorList>
            <person name="Rogerio F."/>
            <person name="Boufleur T.R."/>
            <person name="Ciampi-Guillardi M."/>
            <person name="Sukno S.A."/>
            <person name="Thon M.R."/>
            <person name="Massola Junior N.S."/>
            <person name="Baroncelli R."/>
        </authorList>
    </citation>
    <scope>NUCLEOTIDE SEQUENCE [LARGE SCALE GENOMIC DNA]</scope>
    <source>
        <strain evidence="1 2">CMES1059</strain>
    </source>
</reference>
<dbReference type="Proteomes" id="UP000805649">
    <property type="component" value="Unassembled WGS sequence"/>
</dbReference>
<keyword evidence="2" id="KW-1185">Reference proteome</keyword>
<proteinExistence type="predicted"/>
<dbReference type="EMBL" id="VUJX02000004">
    <property type="protein sequence ID" value="KAL0937083.1"/>
    <property type="molecule type" value="Genomic_DNA"/>
</dbReference>
<gene>
    <name evidence="1" type="ORF">CTRU02_206814</name>
</gene>
<name>A0ACC3YYP0_COLTU</name>
<protein>
    <submittedName>
        <fullName evidence="1">Sulfide:quinone oxidoreductase, mitochondrial</fullName>
    </submittedName>
</protein>
<organism evidence="1 2">
    <name type="scientific">Colletotrichum truncatum</name>
    <name type="common">Anthracnose fungus</name>
    <name type="synonym">Colletotrichum capsici</name>
    <dbReference type="NCBI Taxonomy" id="5467"/>
    <lineage>
        <taxon>Eukaryota</taxon>
        <taxon>Fungi</taxon>
        <taxon>Dikarya</taxon>
        <taxon>Ascomycota</taxon>
        <taxon>Pezizomycotina</taxon>
        <taxon>Sordariomycetes</taxon>
        <taxon>Hypocreomycetidae</taxon>
        <taxon>Glomerellales</taxon>
        <taxon>Glomerellaceae</taxon>
        <taxon>Colletotrichum</taxon>
        <taxon>Colletotrichum truncatum species complex</taxon>
    </lineage>
</organism>
<evidence type="ECO:0000313" key="1">
    <source>
        <dbReference type="EMBL" id="KAL0937083.1"/>
    </source>
</evidence>
<accession>A0ACC3YYP0</accession>
<comment type="caution">
    <text evidence="1">The sequence shown here is derived from an EMBL/GenBank/DDBJ whole genome shotgun (WGS) entry which is preliminary data.</text>
</comment>
<evidence type="ECO:0000313" key="2">
    <source>
        <dbReference type="Proteomes" id="UP000805649"/>
    </source>
</evidence>